<sequence>MPKKVKSKKVKGFQRPARLRKLKKAAHEAAKVAAAANNPDLHQVGSQDNAPEDGSVSDAEAPYAESINPNERERFKRVIRLPLHIDDDETMGRRLLVTGGATVPFVALLEEATGEDFLQVLRDHGFTHVYLQCGAAHDQIEARLKGDGRGDAGLQVETFAFCRDLKSLIKEHCRGEKGVQPAGVVIGHAGTGTISDTMEVDCALVIVANTTLMDDHQSAFAAEMASEYPTVVQAHLGNIAKSIPEIMDVIKKNGLDDLEPYEEPSLPDEQQLTFIDEVVAGATRPQSYYGIRPLHRCIVQ</sequence>
<evidence type="ECO:0000256" key="5">
    <source>
        <dbReference type="ARBA" id="ARBA00032061"/>
    </source>
</evidence>
<evidence type="ECO:0000313" key="11">
    <source>
        <dbReference type="Proteomes" id="UP001430848"/>
    </source>
</evidence>
<dbReference type="Pfam" id="PF04101">
    <property type="entry name" value="Glyco_tran_28_C"/>
    <property type="match status" value="1"/>
</dbReference>
<comment type="subunit">
    <text evidence="1 7">Heterodimer with ALG14 to form a functional enzyme.</text>
</comment>
<dbReference type="PANTHER" id="PTHR47043:SF1">
    <property type="entry name" value="UDP-N-ACETYLGLUCOSAMINE TRANSFERASE SUBUNIT ALG13"/>
    <property type="match status" value="1"/>
</dbReference>
<keyword evidence="7" id="KW-0256">Endoplasmic reticulum</keyword>
<dbReference type="PANTHER" id="PTHR47043">
    <property type="entry name" value="UDP-N-ACETYLGLUCOSAMINE TRANSFERASE SUBUNIT ALG13"/>
    <property type="match status" value="1"/>
</dbReference>
<comment type="function">
    <text evidence="4 7">Involved in protein N-glycosylation. Essential for the second step of the dolichol-linked oligosaccharide pathway.</text>
</comment>
<gene>
    <name evidence="7 10" type="primary">ALG13</name>
    <name evidence="10" type="ORF">SLS63_007824</name>
</gene>
<comment type="similarity">
    <text evidence="7">Belongs to the glycosyltransferase 28 family.</text>
</comment>
<keyword evidence="11" id="KW-1185">Reference proteome</keyword>
<evidence type="ECO:0000256" key="4">
    <source>
        <dbReference type="ARBA" id="ARBA00024804"/>
    </source>
</evidence>
<evidence type="ECO:0000256" key="1">
    <source>
        <dbReference type="ARBA" id="ARBA00011198"/>
    </source>
</evidence>
<organism evidence="10 11">
    <name type="scientific">Diaporthe eres</name>
    <name type="common">Phomopsis oblonga</name>
    <dbReference type="NCBI Taxonomy" id="83184"/>
    <lineage>
        <taxon>Eukaryota</taxon>
        <taxon>Fungi</taxon>
        <taxon>Dikarya</taxon>
        <taxon>Ascomycota</taxon>
        <taxon>Pezizomycotina</taxon>
        <taxon>Sordariomycetes</taxon>
        <taxon>Sordariomycetidae</taxon>
        <taxon>Diaporthales</taxon>
        <taxon>Diaporthaceae</taxon>
        <taxon>Diaporthe</taxon>
        <taxon>Diaporthe eres species complex</taxon>
    </lineage>
</organism>
<dbReference type="InterPro" id="IPR007235">
    <property type="entry name" value="Glyco_trans_28_C"/>
</dbReference>
<accession>A0ABR1P4I9</accession>
<keyword evidence="7 10" id="KW-0328">Glycosyltransferase</keyword>
<dbReference type="Gene3D" id="3.40.50.2000">
    <property type="entry name" value="Glycogen Phosphorylase B"/>
    <property type="match status" value="1"/>
</dbReference>
<name>A0ABR1P4I9_DIAER</name>
<dbReference type="InterPro" id="IPR052474">
    <property type="entry name" value="UDP-GlcNAc_transferase"/>
</dbReference>
<comment type="catalytic activity">
    <reaction evidence="6">
        <text>an N-acetyl-alpha-D-glucosaminyl-diphospho-di-trans,poly-cis-dolichol + UDP-N-acetyl-alpha-D-glucosamine = an N,N'-diacetylchitobiosyl-diphospho-di-trans,poly-cis-dolichol + UDP + H(+)</text>
        <dbReference type="Rhea" id="RHEA:23380"/>
        <dbReference type="Rhea" id="RHEA-COMP:19507"/>
        <dbReference type="Rhea" id="RHEA-COMP:19510"/>
        <dbReference type="ChEBI" id="CHEBI:15378"/>
        <dbReference type="ChEBI" id="CHEBI:57269"/>
        <dbReference type="ChEBI" id="CHEBI:57705"/>
        <dbReference type="ChEBI" id="CHEBI:58223"/>
        <dbReference type="ChEBI" id="CHEBI:58427"/>
        <dbReference type="EC" id="2.4.1.141"/>
    </reaction>
</comment>
<comment type="caution">
    <text evidence="10">The sequence shown here is derived from an EMBL/GenBank/DDBJ whole genome shotgun (WGS) entry which is preliminary data.</text>
</comment>
<proteinExistence type="inferred from homology"/>
<protein>
    <recommendedName>
        <fullName evidence="3 7">UDP-N-acetylglucosamine transferase subunit ALG13</fullName>
        <ecNumber evidence="2 7">2.4.1.141</ecNumber>
    </recommendedName>
    <alternativeName>
        <fullName evidence="5 7">Asparagine-linked glycosylation protein 13</fullName>
    </alternativeName>
</protein>
<feature type="domain" description="Glycosyl transferase family 28 C-terminal" evidence="9">
    <location>
        <begin position="95"/>
        <end position="247"/>
    </location>
</feature>
<feature type="region of interest" description="Disordered" evidence="8">
    <location>
        <begin position="1"/>
        <end position="68"/>
    </location>
</feature>
<evidence type="ECO:0000256" key="7">
    <source>
        <dbReference type="RuleBase" id="RU362128"/>
    </source>
</evidence>
<evidence type="ECO:0000259" key="9">
    <source>
        <dbReference type="Pfam" id="PF04101"/>
    </source>
</evidence>
<feature type="compositionally biased region" description="Basic residues" evidence="8">
    <location>
        <begin position="1"/>
        <end position="24"/>
    </location>
</feature>
<reference evidence="10 11" key="1">
    <citation type="submission" date="2024-02" db="EMBL/GenBank/DDBJ databases">
        <title>De novo assembly and annotation of 12 fungi associated with fruit tree decline syndrome in Ontario, Canada.</title>
        <authorList>
            <person name="Sulman M."/>
            <person name="Ellouze W."/>
            <person name="Ilyukhin E."/>
        </authorList>
    </citation>
    <scope>NUCLEOTIDE SEQUENCE [LARGE SCALE GENOMIC DNA]</scope>
    <source>
        <strain evidence="10 11">M169</strain>
    </source>
</reference>
<evidence type="ECO:0000256" key="8">
    <source>
        <dbReference type="SAM" id="MobiDB-lite"/>
    </source>
</evidence>
<dbReference type="Proteomes" id="UP001430848">
    <property type="component" value="Unassembled WGS sequence"/>
</dbReference>
<dbReference type="EMBL" id="JAKNSF020000045">
    <property type="protein sequence ID" value="KAK7726147.1"/>
    <property type="molecule type" value="Genomic_DNA"/>
</dbReference>
<keyword evidence="7" id="KW-0808">Transferase</keyword>
<comment type="subcellular location">
    <subcellularLocation>
        <location evidence="7">Endoplasmic reticulum</location>
    </subcellularLocation>
</comment>
<dbReference type="GO" id="GO:0016757">
    <property type="term" value="F:glycosyltransferase activity"/>
    <property type="evidence" value="ECO:0007669"/>
    <property type="project" value="UniProtKB-KW"/>
</dbReference>
<evidence type="ECO:0000256" key="3">
    <source>
        <dbReference type="ARBA" id="ARBA00017468"/>
    </source>
</evidence>
<evidence type="ECO:0000256" key="2">
    <source>
        <dbReference type="ARBA" id="ARBA00012614"/>
    </source>
</evidence>
<evidence type="ECO:0000313" key="10">
    <source>
        <dbReference type="EMBL" id="KAK7726147.1"/>
    </source>
</evidence>
<evidence type="ECO:0000256" key="6">
    <source>
        <dbReference type="ARBA" id="ARBA00048184"/>
    </source>
</evidence>
<dbReference type="EC" id="2.4.1.141" evidence="2 7"/>